<dbReference type="InterPro" id="IPR010730">
    <property type="entry name" value="HET"/>
</dbReference>
<dbReference type="Pfam" id="PF26639">
    <property type="entry name" value="Het-6_barrel"/>
    <property type="match status" value="1"/>
</dbReference>
<dbReference type="EMBL" id="WUBL01000061">
    <property type="protein sequence ID" value="KAF2967849.1"/>
    <property type="molecule type" value="Genomic_DNA"/>
</dbReference>
<gene>
    <name evidence="2" type="ORF">GQX73_g5785</name>
</gene>
<name>A0A7C8IN10_9PEZI</name>
<evidence type="ECO:0000259" key="1">
    <source>
        <dbReference type="Pfam" id="PF06985"/>
    </source>
</evidence>
<keyword evidence="3" id="KW-1185">Reference proteome</keyword>
<dbReference type="PANTHER" id="PTHR24148">
    <property type="entry name" value="ANKYRIN REPEAT DOMAIN-CONTAINING PROTEIN 39 HOMOLOG-RELATED"/>
    <property type="match status" value="1"/>
</dbReference>
<dbReference type="OrthoDB" id="3548654at2759"/>
<evidence type="ECO:0000313" key="2">
    <source>
        <dbReference type="EMBL" id="KAF2967849.1"/>
    </source>
</evidence>
<dbReference type="Proteomes" id="UP000481858">
    <property type="component" value="Unassembled WGS sequence"/>
</dbReference>
<accession>A0A7C8IN10</accession>
<dbReference type="InterPro" id="IPR052895">
    <property type="entry name" value="HetReg/Transcr_Mod"/>
</dbReference>
<protein>
    <recommendedName>
        <fullName evidence="1">Heterokaryon incompatibility domain-containing protein</fullName>
    </recommendedName>
</protein>
<comment type="caution">
    <text evidence="2">The sequence shown here is derived from an EMBL/GenBank/DDBJ whole genome shotgun (WGS) entry which is preliminary data.</text>
</comment>
<organism evidence="2 3">
    <name type="scientific">Xylaria multiplex</name>
    <dbReference type="NCBI Taxonomy" id="323545"/>
    <lineage>
        <taxon>Eukaryota</taxon>
        <taxon>Fungi</taxon>
        <taxon>Dikarya</taxon>
        <taxon>Ascomycota</taxon>
        <taxon>Pezizomycotina</taxon>
        <taxon>Sordariomycetes</taxon>
        <taxon>Xylariomycetidae</taxon>
        <taxon>Xylariales</taxon>
        <taxon>Xylariaceae</taxon>
        <taxon>Xylaria</taxon>
    </lineage>
</organism>
<dbReference type="Pfam" id="PF06985">
    <property type="entry name" value="HET"/>
    <property type="match status" value="1"/>
</dbReference>
<proteinExistence type="predicted"/>
<dbReference type="PANTHER" id="PTHR24148:SF73">
    <property type="entry name" value="HET DOMAIN PROTEIN (AFU_ORTHOLOGUE AFUA_8G01020)"/>
    <property type="match status" value="1"/>
</dbReference>
<sequence>MSNIPVNSTRLGPDTPVIRGESKRVPRAITPVRIHGEQLSLRQGSVAAIPRLNPPGGFHYSELQDGEFRLIRLSSSISPSIECEVFHAPLSCPPSYVAISYAWGDVDDTVSIQLNGCSFEITASLYDALKTLLNRPGGAVLWADAICINQRDKTEQSQQVKLMPKIYNSAREVAIWLGTESDDSEQALDLLRTINNLANSGGNTFIESLIVSKKWQPHFTALVTLFERDYWSRLWVVQEVLNAKRVEVYCGESQLPWAVFQEACRIFHQHSKALKLQFPGGLVPGSHQSLSYAYILSSHGPASLEFLRRVRNVGPESLLEVLHICRKKLAADPRDKVFAVLGILPEHIRLNFPLDYNASIKEVYTNVVSFLLTTTRRFDVVCENIYFPIHISNIKLPSWVPDWSYTPQVAALGLTYGFSAARDTNAVFRIIDQPQRTKLEIIGIRLDKISSRGVAVGTFCGLDDLMLAFLHWRAKALAIPVAPDKHYKTRESRDQAFCRTLHLGQVSEWATPSQWMQVCYHVYACLFRDRLPQIPLDDELREHIDLDLGITSERRRGIIMDNCASAMMGRCFFTTTSGFIGMASGFIEPGDVICVPFGCSTPVVLRPDAGGTYRFVSDAYVDEFMYGEALEMHRKNPELGRVYTLV</sequence>
<reference evidence="2 3" key="1">
    <citation type="submission" date="2019-12" db="EMBL/GenBank/DDBJ databases">
        <title>Draft genome sequence of the ascomycete Xylaria multiplex DSM 110363.</title>
        <authorList>
            <person name="Buettner E."/>
            <person name="Kellner H."/>
        </authorList>
    </citation>
    <scope>NUCLEOTIDE SEQUENCE [LARGE SCALE GENOMIC DNA]</scope>
    <source>
        <strain evidence="2 3">DSM 110363</strain>
    </source>
</reference>
<evidence type="ECO:0000313" key="3">
    <source>
        <dbReference type="Proteomes" id="UP000481858"/>
    </source>
</evidence>
<dbReference type="InParanoid" id="A0A7C8IN10"/>
<dbReference type="AlphaFoldDB" id="A0A7C8IN10"/>
<feature type="domain" description="Heterokaryon incompatibility" evidence="1">
    <location>
        <begin position="96"/>
        <end position="239"/>
    </location>
</feature>